<sequence>MTSVYSEVKGRYPLLGVMGSVAEVGVRSVSYEAMKRATPILQSLEPQIEVANSFALVGLDRLEKNFPILNQSTDEVVGHLKDAFFVTLDDVQMLVTEGLDGALDQVERLADAAREAVQQLQETQVGRAAMTGLDDVMSRLEDVTAFYLPLPPTLRQEWERGIQEYEDEDDDEEPSLWSRLRCLLLNLNLQFYHRLMKLREQLQKAVGALGERADKVGLGRVLQLVNGLLQFMQSLLVALVYRTEGLKETTMNGIRNQAAALAELPPVHRVLELPVQVQQLLRDLQEVTKLFVQLVINATPLYNMLQQPSAQDLEDFLNQEDFMAESSSRRNSVNNLFLKAMDGRTRRRRSLFKSGGRTSVSPETSSTNRRPSLKDSPTATNRRPSLKDSPAASDRRSSFKDSLEVESLVVPSETLAYRRPSATEILFTPLKQFVTQSQKAFEYLSPNTSNDTVEPEQDN</sequence>
<reference evidence="5" key="2">
    <citation type="submission" date="2025-08" db="UniProtKB">
        <authorList>
            <consortium name="Ensembl"/>
        </authorList>
    </citation>
    <scope>IDENTIFICATION</scope>
</reference>
<dbReference type="PANTHER" id="PTHR14024:SF48">
    <property type="entry name" value="PERILIPIN 6"/>
    <property type="match status" value="1"/>
</dbReference>
<dbReference type="GO" id="GO:0010890">
    <property type="term" value="P:positive regulation of triglyceride storage"/>
    <property type="evidence" value="ECO:0007669"/>
    <property type="project" value="TreeGrafter"/>
</dbReference>
<dbReference type="AlphaFoldDB" id="A0A8C5DSL4"/>
<evidence type="ECO:0000256" key="3">
    <source>
        <dbReference type="ARBA" id="ARBA00022677"/>
    </source>
</evidence>
<keyword evidence="3" id="KW-0551">Lipid droplet</keyword>
<dbReference type="Ensembl" id="ENSGWIT00000011512.1">
    <property type="protein sequence ID" value="ENSGWIP00000010360.1"/>
    <property type="gene ID" value="ENSGWIG00000006083.1"/>
</dbReference>
<gene>
    <name evidence="5" type="primary">plin6</name>
</gene>
<dbReference type="Proteomes" id="UP000694680">
    <property type="component" value="Chromosome 16"/>
</dbReference>
<reference evidence="5" key="3">
    <citation type="submission" date="2025-09" db="UniProtKB">
        <authorList>
            <consortium name="Ensembl"/>
        </authorList>
    </citation>
    <scope>IDENTIFICATION</scope>
</reference>
<feature type="compositionally biased region" description="Basic and acidic residues" evidence="4">
    <location>
        <begin position="393"/>
        <end position="403"/>
    </location>
</feature>
<evidence type="ECO:0000256" key="2">
    <source>
        <dbReference type="ARBA" id="ARBA00006311"/>
    </source>
</evidence>
<organism evidence="5 6">
    <name type="scientific">Gouania willdenowi</name>
    <name type="common">Blunt-snouted clingfish</name>
    <name type="synonym">Lepadogaster willdenowi</name>
    <dbReference type="NCBI Taxonomy" id="441366"/>
    <lineage>
        <taxon>Eukaryota</taxon>
        <taxon>Metazoa</taxon>
        <taxon>Chordata</taxon>
        <taxon>Craniata</taxon>
        <taxon>Vertebrata</taxon>
        <taxon>Euteleostomi</taxon>
        <taxon>Actinopterygii</taxon>
        <taxon>Neopterygii</taxon>
        <taxon>Teleostei</taxon>
        <taxon>Neoteleostei</taxon>
        <taxon>Acanthomorphata</taxon>
        <taxon>Ovalentaria</taxon>
        <taxon>Blenniimorphae</taxon>
        <taxon>Blenniiformes</taxon>
        <taxon>Gobiesocoidei</taxon>
        <taxon>Gobiesocidae</taxon>
        <taxon>Gobiesocinae</taxon>
        <taxon>Gouania</taxon>
    </lineage>
</organism>
<feature type="region of interest" description="Disordered" evidence="4">
    <location>
        <begin position="348"/>
        <end position="403"/>
    </location>
</feature>
<evidence type="ECO:0000256" key="1">
    <source>
        <dbReference type="ARBA" id="ARBA00004502"/>
    </source>
</evidence>
<evidence type="ECO:0000313" key="5">
    <source>
        <dbReference type="Ensembl" id="ENSGWIP00000010360.1"/>
    </source>
</evidence>
<feature type="compositionally biased region" description="Polar residues" evidence="4">
    <location>
        <begin position="356"/>
        <end position="383"/>
    </location>
</feature>
<comment type="similarity">
    <text evidence="2">Belongs to the perilipin family.</text>
</comment>
<reference evidence="5" key="1">
    <citation type="submission" date="2020-06" db="EMBL/GenBank/DDBJ databases">
        <authorList>
            <consortium name="Wellcome Sanger Institute Data Sharing"/>
        </authorList>
    </citation>
    <scope>NUCLEOTIDE SEQUENCE [LARGE SCALE GENOMIC DNA]</scope>
</reference>
<keyword evidence="6" id="KW-1185">Reference proteome</keyword>
<protein>
    <submittedName>
        <fullName evidence="5">Uncharacterized LOC114478103</fullName>
    </submittedName>
</protein>
<dbReference type="GO" id="GO:0019915">
    <property type="term" value="P:lipid storage"/>
    <property type="evidence" value="ECO:0007669"/>
    <property type="project" value="TreeGrafter"/>
</dbReference>
<proteinExistence type="inferred from homology"/>
<evidence type="ECO:0000313" key="6">
    <source>
        <dbReference type="Proteomes" id="UP000694680"/>
    </source>
</evidence>
<evidence type="ECO:0000256" key="4">
    <source>
        <dbReference type="SAM" id="MobiDB-lite"/>
    </source>
</evidence>
<name>A0A8C5DSL4_GOUWI</name>
<dbReference type="Pfam" id="PF03036">
    <property type="entry name" value="Perilipin"/>
    <property type="match status" value="1"/>
</dbReference>
<dbReference type="InterPro" id="IPR004279">
    <property type="entry name" value="Perilipin"/>
</dbReference>
<dbReference type="PANTHER" id="PTHR14024">
    <property type="entry name" value="PERILIPIN"/>
    <property type="match status" value="1"/>
</dbReference>
<dbReference type="GO" id="GO:0005811">
    <property type="term" value="C:lipid droplet"/>
    <property type="evidence" value="ECO:0007669"/>
    <property type="project" value="UniProtKB-SubCell"/>
</dbReference>
<comment type="subcellular location">
    <subcellularLocation>
        <location evidence="1">Lipid droplet</location>
    </subcellularLocation>
</comment>
<dbReference type="GO" id="GO:0005829">
    <property type="term" value="C:cytosol"/>
    <property type="evidence" value="ECO:0007669"/>
    <property type="project" value="TreeGrafter"/>
</dbReference>
<accession>A0A8C5DSL4</accession>